<evidence type="ECO:0000256" key="1">
    <source>
        <dbReference type="SAM" id="Coils"/>
    </source>
</evidence>
<accession>A0A8H7RYJ9</accession>
<proteinExistence type="predicted"/>
<name>A0A8H7RYJ9_9FUNG</name>
<sequence>MRSLSSYDYQDDLLSISSSSSSSSRRFYRLTSLGRPPGLPKLATFPTSPSNPGSYDQQQQSLSTYSNSSYHNNHNKTAPFKEVEKMIADLKKENFDLKLRLFHMNWLEQENERLSLALEEIGHDKQEQQEEKTPSIPARSIGTQTLFVDISHSIPVETLPEAFELTPYRTTRVLSSVDNESSNNNNNVEHVADAFSNVRIDVPSPINPIRGWLENTQSPTNTISSNGSFNHSHSDNVSPLSYHQQE</sequence>
<evidence type="ECO:0000313" key="3">
    <source>
        <dbReference type="EMBL" id="KAG2218547.1"/>
    </source>
</evidence>
<feature type="compositionally biased region" description="Low complexity" evidence="2">
    <location>
        <begin position="57"/>
        <end position="72"/>
    </location>
</feature>
<organism evidence="3 4">
    <name type="scientific">Circinella minor</name>
    <dbReference type="NCBI Taxonomy" id="1195481"/>
    <lineage>
        <taxon>Eukaryota</taxon>
        <taxon>Fungi</taxon>
        <taxon>Fungi incertae sedis</taxon>
        <taxon>Mucoromycota</taxon>
        <taxon>Mucoromycotina</taxon>
        <taxon>Mucoromycetes</taxon>
        <taxon>Mucorales</taxon>
        <taxon>Lichtheimiaceae</taxon>
        <taxon>Circinella</taxon>
    </lineage>
</organism>
<evidence type="ECO:0008006" key="5">
    <source>
        <dbReference type="Google" id="ProtNLM"/>
    </source>
</evidence>
<dbReference type="AlphaFoldDB" id="A0A8H7RYJ9"/>
<reference evidence="3 4" key="1">
    <citation type="submission" date="2020-12" db="EMBL/GenBank/DDBJ databases">
        <title>Metabolic potential, ecology and presence of endohyphal bacteria is reflected in genomic diversity of Mucoromycotina.</title>
        <authorList>
            <person name="Muszewska A."/>
            <person name="Okrasinska A."/>
            <person name="Steczkiewicz K."/>
            <person name="Drgas O."/>
            <person name="Orlowska M."/>
            <person name="Perlinska-Lenart U."/>
            <person name="Aleksandrzak-Piekarczyk T."/>
            <person name="Szatraj K."/>
            <person name="Zielenkiewicz U."/>
            <person name="Pilsyk S."/>
            <person name="Malc E."/>
            <person name="Mieczkowski P."/>
            <person name="Kruszewska J.S."/>
            <person name="Biernat P."/>
            <person name="Pawlowska J."/>
        </authorList>
    </citation>
    <scope>NUCLEOTIDE SEQUENCE [LARGE SCALE GENOMIC DNA]</scope>
    <source>
        <strain evidence="3 4">CBS 142.35</strain>
    </source>
</reference>
<feature type="compositionally biased region" description="Polar residues" evidence="2">
    <location>
        <begin position="214"/>
        <end position="246"/>
    </location>
</feature>
<evidence type="ECO:0000313" key="4">
    <source>
        <dbReference type="Proteomes" id="UP000646827"/>
    </source>
</evidence>
<feature type="coiled-coil region" evidence="1">
    <location>
        <begin position="80"/>
        <end position="131"/>
    </location>
</feature>
<dbReference type="Proteomes" id="UP000646827">
    <property type="component" value="Unassembled WGS sequence"/>
</dbReference>
<comment type="caution">
    <text evidence="3">The sequence shown here is derived from an EMBL/GenBank/DDBJ whole genome shotgun (WGS) entry which is preliminary data.</text>
</comment>
<feature type="compositionally biased region" description="Polar residues" evidence="2">
    <location>
        <begin position="45"/>
        <end position="56"/>
    </location>
</feature>
<keyword evidence="1" id="KW-0175">Coiled coil</keyword>
<gene>
    <name evidence="3" type="ORF">INT45_013985</name>
</gene>
<feature type="compositionally biased region" description="Low complexity" evidence="2">
    <location>
        <begin position="1"/>
        <end position="33"/>
    </location>
</feature>
<protein>
    <recommendedName>
        <fullName evidence="5">Centrosomin N-terminal motif 1 domain-containing protein</fullName>
    </recommendedName>
</protein>
<feature type="region of interest" description="Disordered" evidence="2">
    <location>
        <begin position="213"/>
        <end position="246"/>
    </location>
</feature>
<feature type="region of interest" description="Disordered" evidence="2">
    <location>
        <begin position="1"/>
        <end position="75"/>
    </location>
</feature>
<evidence type="ECO:0000256" key="2">
    <source>
        <dbReference type="SAM" id="MobiDB-lite"/>
    </source>
</evidence>
<dbReference type="OrthoDB" id="10255000at2759"/>
<keyword evidence="4" id="KW-1185">Reference proteome</keyword>
<dbReference type="EMBL" id="JAEPRB010000224">
    <property type="protein sequence ID" value="KAG2218547.1"/>
    <property type="molecule type" value="Genomic_DNA"/>
</dbReference>